<protein>
    <submittedName>
        <fullName evidence="2">Uncharacterized protein</fullName>
    </submittedName>
</protein>
<keyword evidence="3" id="KW-1185">Reference proteome</keyword>
<keyword evidence="1" id="KW-0472">Membrane</keyword>
<dbReference type="KEGG" id="ksd:KS2013_2148"/>
<dbReference type="EMBL" id="CP012418">
    <property type="protein sequence ID" value="AOE50853.1"/>
    <property type="molecule type" value="Genomic_DNA"/>
</dbReference>
<organism evidence="2 3">
    <name type="scientific">Kangiella sediminilitoris</name>
    <dbReference type="NCBI Taxonomy" id="1144748"/>
    <lineage>
        <taxon>Bacteria</taxon>
        <taxon>Pseudomonadati</taxon>
        <taxon>Pseudomonadota</taxon>
        <taxon>Gammaproteobacteria</taxon>
        <taxon>Kangiellales</taxon>
        <taxon>Kangiellaceae</taxon>
        <taxon>Kangiella</taxon>
    </lineage>
</organism>
<dbReference type="InterPro" id="IPR021730">
    <property type="entry name" value="YdbH"/>
</dbReference>
<feature type="transmembrane region" description="Helical" evidence="1">
    <location>
        <begin position="17"/>
        <end position="36"/>
    </location>
</feature>
<evidence type="ECO:0000313" key="3">
    <source>
        <dbReference type="Proteomes" id="UP000094147"/>
    </source>
</evidence>
<reference evidence="3" key="1">
    <citation type="submission" date="2015-08" db="EMBL/GenBank/DDBJ databases">
        <authorList>
            <person name="Kim K.M."/>
        </authorList>
    </citation>
    <scope>NUCLEOTIDE SEQUENCE [LARGE SCALE GENOMIC DNA]</scope>
    <source>
        <strain evidence="3">KCTC 23892</strain>
    </source>
</reference>
<proteinExistence type="predicted"/>
<keyword evidence="1" id="KW-0812">Transmembrane</keyword>
<evidence type="ECO:0000313" key="2">
    <source>
        <dbReference type="EMBL" id="AOE50853.1"/>
    </source>
</evidence>
<keyword evidence="1" id="KW-1133">Transmembrane helix</keyword>
<sequence>MSFTVSKKVLLKKIAKVLLWILCILVILFAIAYWTAPSWVPSQVKRFLPPSIELQQLELKHPGLSSTEIDHLVLQLGEKQQYRLKLEQVTLGYSLWQRKLTSITAQNALFSVSQSKDSPAQSKPLSSIALPHIPVAEMRLNQLLIEGLTPQPILSKAIVIRDSGSSISLNSQVEYLKKQFQLNVDAKRNEAALSRPALSGLSLTVSHQQDKIHLEATPITSQKWSLQGDGLVAPETLYPQPGIGPVSFKLNATADWSQTPFTFIINSDSNLQSTINSHHFSLNDLATGFLQQYKLKTNIDQFESDIAVSAMTDSEVVVSYAPSTSLLTIKQGQIALSLTTPEYNLDAVLKSLVYDLSKNPTDKSQQLLLDTKLGLRDLQVNFDSPKHKINSRINTLQLESKVSIKDSVLNLSTAKGKLGLDTVSYQGDNSHGKLIAGDWSLAGSSVINFNQAKDNTHQWQVKNIKPVNGKLTLNDEEISAENLATTLQMSLSEEQPKGAIQGQYTLEKLSFKKQPLTLNQLKGSLKYLLSETPSGQLTFDNAKYNGQQIGVSDISGKLDWTKQPSNLVAAGTIKHQQSTVPFRYSFNLKSSQHNLKVKQSSLPISSISRWLTILKNYPQLSFNSGQLEINSLDGDPLGLLFNGKLNVDNLNLNYDEFYIKNWTVEDTLTPNSKLGGTLKSHIEQIELATDISVTNITFLMPHTIDSLVVTDLKGSLLKGNIDIPRLAVNKDGIEPFTVNLKAVDIGALLKALNSEKLNIKGLFDFTLPLKISEQGQQIVDGKFAAVSEGVIHIKSEQGKDANIAFQALENFQYKSFSGTLNYNNQGHYVIELNVLGSNPDLYNGFPIKLDLTLRGELPNLIYAMLVSGDMTKPILDDLEQKQMLNIQQ</sequence>
<name>A0A1B3BDM3_9GAMM</name>
<gene>
    <name evidence="2" type="ORF">KS2013_2148</name>
</gene>
<accession>A0A1B3BDM3</accession>
<evidence type="ECO:0000256" key="1">
    <source>
        <dbReference type="SAM" id="Phobius"/>
    </source>
</evidence>
<dbReference type="Pfam" id="PF11739">
    <property type="entry name" value="YdbH-like"/>
    <property type="match status" value="1"/>
</dbReference>
<dbReference type="STRING" id="1144748.KS2013_2148"/>
<dbReference type="Proteomes" id="UP000094147">
    <property type="component" value="Chromosome"/>
</dbReference>
<dbReference type="AlphaFoldDB" id="A0A1B3BDM3"/>